<evidence type="ECO:0000313" key="2">
    <source>
        <dbReference type="EMBL" id="OGY26576.1"/>
    </source>
</evidence>
<dbReference type="InterPro" id="IPR052018">
    <property type="entry name" value="PHP_domain"/>
</dbReference>
<dbReference type="Pfam" id="PF02811">
    <property type="entry name" value="PHP"/>
    <property type="match status" value="1"/>
</dbReference>
<dbReference type="GO" id="GO:0004534">
    <property type="term" value="F:5'-3' RNA exonuclease activity"/>
    <property type="evidence" value="ECO:0007669"/>
    <property type="project" value="TreeGrafter"/>
</dbReference>
<dbReference type="Gene3D" id="3.20.20.140">
    <property type="entry name" value="Metal-dependent hydrolases"/>
    <property type="match status" value="1"/>
</dbReference>
<sequence>MDGSTNSPQVRYIDLHTHTNHSDGALSPEELVKKASELGLAAIAISDHENTDGLEEAFDSGKKYGVEVVPAVEISSYPDPLTEHHILGYYIDYKDKNLQKILKKLQDAREKRAKKVIDNLNKLGYQINFGDVKAAASGTIVQPHIAWSVITDLENRAKLKKDFGTVPDTGEFIRKYLIPGAPAYEARETLKPKEAVELIHKVGGVAAFAHPCWTTVTKENNKLVFDDKKFEQLVKAGVDGVEVLAHRGSEEDTRECVEHFTALAEKYKLVVTGGSDYHGFGSAGKSLGFTDFYLKVPYRVLEELKLRHRNSYKI</sequence>
<accession>A0A1G1WFU8</accession>
<evidence type="ECO:0000313" key="3">
    <source>
        <dbReference type="Proteomes" id="UP000176645"/>
    </source>
</evidence>
<dbReference type="SMART" id="SM00481">
    <property type="entry name" value="POLIIIAc"/>
    <property type="match status" value="1"/>
</dbReference>
<dbReference type="SUPFAM" id="SSF89550">
    <property type="entry name" value="PHP domain-like"/>
    <property type="match status" value="1"/>
</dbReference>
<dbReference type="InterPro" id="IPR003141">
    <property type="entry name" value="Pol/His_phosphatase_N"/>
</dbReference>
<gene>
    <name evidence="2" type="ORF">A2Z42_04855</name>
</gene>
<protein>
    <recommendedName>
        <fullName evidence="1">Polymerase/histidinol phosphatase N-terminal domain-containing protein</fullName>
    </recommendedName>
</protein>
<dbReference type="PANTHER" id="PTHR42924:SF3">
    <property type="entry name" value="POLYMERASE_HISTIDINOL PHOSPHATASE N-TERMINAL DOMAIN-CONTAINING PROTEIN"/>
    <property type="match status" value="1"/>
</dbReference>
<dbReference type="InterPro" id="IPR004013">
    <property type="entry name" value="PHP_dom"/>
</dbReference>
<organism evidence="2 3">
    <name type="scientific">Candidatus Woykebacteria bacterium RBG_19FT_COMBO_43_10</name>
    <dbReference type="NCBI Taxonomy" id="1802598"/>
    <lineage>
        <taxon>Bacteria</taxon>
        <taxon>Candidatus Woykeibacteriota</taxon>
    </lineage>
</organism>
<dbReference type="CDD" id="cd07438">
    <property type="entry name" value="PHP_HisPPase_AMP"/>
    <property type="match status" value="1"/>
</dbReference>
<dbReference type="EMBL" id="MHCU01000066">
    <property type="protein sequence ID" value="OGY26576.1"/>
    <property type="molecule type" value="Genomic_DNA"/>
</dbReference>
<dbReference type="Gene3D" id="1.10.150.650">
    <property type="match status" value="1"/>
</dbReference>
<feature type="domain" description="Polymerase/histidinol phosphatase N-terminal" evidence="1">
    <location>
        <begin position="13"/>
        <end position="78"/>
    </location>
</feature>
<dbReference type="Proteomes" id="UP000176645">
    <property type="component" value="Unassembled WGS sequence"/>
</dbReference>
<comment type="caution">
    <text evidence="2">The sequence shown here is derived from an EMBL/GenBank/DDBJ whole genome shotgun (WGS) entry which is preliminary data.</text>
</comment>
<evidence type="ECO:0000259" key="1">
    <source>
        <dbReference type="SMART" id="SM00481"/>
    </source>
</evidence>
<proteinExistence type="predicted"/>
<reference evidence="2 3" key="1">
    <citation type="journal article" date="2016" name="Nat. Commun.">
        <title>Thousands of microbial genomes shed light on interconnected biogeochemical processes in an aquifer system.</title>
        <authorList>
            <person name="Anantharaman K."/>
            <person name="Brown C.T."/>
            <person name="Hug L.A."/>
            <person name="Sharon I."/>
            <person name="Castelle C.J."/>
            <person name="Probst A.J."/>
            <person name="Thomas B.C."/>
            <person name="Singh A."/>
            <person name="Wilkins M.J."/>
            <person name="Karaoz U."/>
            <person name="Brodie E.L."/>
            <person name="Williams K.H."/>
            <person name="Hubbard S.S."/>
            <person name="Banfield J.F."/>
        </authorList>
    </citation>
    <scope>NUCLEOTIDE SEQUENCE [LARGE SCALE GENOMIC DNA]</scope>
</reference>
<dbReference type="GO" id="GO:0035312">
    <property type="term" value="F:5'-3' DNA exonuclease activity"/>
    <property type="evidence" value="ECO:0007669"/>
    <property type="project" value="TreeGrafter"/>
</dbReference>
<name>A0A1G1WFU8_9BACT</name>
<dbReference type="PANTHER" id="PTHR42924">
    <property type="entry name" value="EXONUCLEASE"/>
    <property type="match status" value="1"/>
</dbReference>
<dbReference type="AlphaFoldDB" id="A0A1G1WFU8"/>
<dbReference type="InterPro" id="IPR016195">
    <property type="entry name" value="Pol/histidinol_Pase-like"/>
</dbReference>